<reference evidence="1 2" key="1">
    <citation type="submission" date="2020-04" db="EMBL/GenBank/DDBJ databases">
        <title>Perkinsus olseni comparative genomics.</title>
        <authorList>
            <person name="Bogema D.R."/>
        </authorList>
    </citation>
    <scope>NUCLEOTIDE SEQUENCE [LARGE SCALE GENOMIC DNA]</scope>
    <source>
        <strain evidence="1">ATCC PRA-205</strain>
    </source>
</reference>
<name>A0A7J6R7Y9_PEROL</name>
<proteinExistence type="predicted"/>
<dbReference type="AlphaFoldDB" id="A0A7J6R7Y9"/>
<accession>A0A7J6R7Y9</accession>
<dbReference type="Proteomes" id="UP000574390">
    <property type="component" value="Unassembled WGS sequence"/>
</dbReference>
<evidence type="ECO:0000313" key="1">
    <source>
        <dbReference type="EMBL" id="KAF4716532.1"/>
    </source>
</evidence>
<feature type="non-terminal residue" evidence="1">
    <location>
        <position position="1"/>
    </location>
</feature>
<evidence type="ECO:0000313" key="2">
    <source>
        <dbReference type="Proteomes" id="UP000574390"/>
    </source>
</evidence>
<sequence>RATRDAVASDVEDVKDGIKDTGAALKSTGASLLRHGRSTATGAVRSFGRALKDGWSSILSKGDDYLDDAAERSQGVFDKATSGAMSGLTSASDRAATTLNRLEEQADRLNTVPSTIDRIQGRAKAMRDDVRSGYDVVAVMAVFGATEGPVGRTIFSSPPNARESMTFTELMMIFGKIDGSPRAV</sequence>
<comment type="caution">
    <text evidence="1">The sequence shown here is derived from an EMBL/GenBank/DDBJ whole genome shotgun (WGS) entry which is preliminary data.</text>
</comment>
<dbReference type="EMBL" id="JABANM010024255">
    <property type="protein sequence ID" value="KAF4716532.1"/>
    <property type="molecule type" value="Genomic_DNA"/>
</dbReference>
<protein>
    <submittedName>
        <fullName evidence="1">Uncharacterized protein</fullName>
    </submittedName>
</protein>
<gene>
    <name evidence="1" type="ORF">FOZ62_010304</name>
</gene>
<organism evidence="1 2">
    <name type="scientific">Perkinsus olseni</name>
    <name type="common">Perkinsus atlanticus</name>
    <dbReference type="NCBI Taxonomy" id="32597"/>
    <lineage>
        <taxon>Eukaryota</taxon>
        <taxon>Sar</taxon>
        <taxon>Alveolata</taxon>
        <taxon>Perkinsozoa</taxon>
        <taxon>Perkinsea</taxon>
        <taxon>Perkinsida</taxon>
        <taxon>Perkinsidae</taxon>
        <taxon>Perkinsus</taxon>
    </lineage>
</organism>